<dbReference type="PANTHER" id="PTHR47977">
    <property type="entry name" value="RAS-RELATED PROTEIN RAB"/>
    <property type="match status" value="1"/>
</dbReference>
<comment type="caution">
    <text evidence="4">The sequence shown here is derived from an EMBL/GenBank/DDBJ whole genome shotgun (WGS) entry which is preliminary data.</text>
</comment>
<keyword evidence="2" id="KW-0342">GTP-binding</keyword>
<evidence type="ECO:0000259" key="3">
    <source>
        <dbReference type="SMART" id="SM00960"/>
    </source>
</evidence>
<dbReference type="PROSITE" id="PS51421">
    <property type="entry name" value="RAS"/>
    <property type="match status" value="1"/>
</dbReference>
<feature type="domain" description="Roadblock/LAMTOR2" evidence="3">
    <location>
        <begin position="11"/>
        <end position="103"/>
    </location>
</feature>
<evidence type="ECO:0000256" key="2">
    <source>
        <dbReference type="ARBA" id="ARBA00023134"/>
    </source>
</evidence>
<reference evidence="4" key="1">
    <citation type="journal article" date="2015" name="Nature">
        <title>Complex archaea that bridge the gap between prokaryotes and eukaryotes.</title>
        <authorList>
            <person name="Spang A."/>
            <person name="Saw J.H."/>
            <person name="Jorgensen S.L."/>
            <person name="Zaremba-Niedzwiedzka K."/>
            <person name="Martijn J."/>
            <person name="Lind A.E."/>
            <person name="van Eijk R."/>
            <person name="Schleper C."/>
            <person name="Guy L."/>
            <person name="Ettema T.J."/>
        </authorList>
    </citation>
    <scope>NUCLEOTIDE SEQUENCE</scope>
</reference>
<evidence type="ECO:0000256" key="1">
    <source>
        <dbReference type="ARBA" id="ARBA00022741"/>
    </source>
</evidence>
<accession>A0A0F9TWQ8</accession>
<dbReference type="InterPro" id="IPR027417">
    <property type="entry name" value="P-loop_NTPase"/>
</dbReference>
<dbReference type="SMART" id="SM00175">
    <property type="entry name" value="RAB"/>
    <property type="match status" value="1"/>
</dbReference>
<sequence length="327" mass="36549">MEKLPNVKRLNEILKNYFKELDGILGVAICDRDGFIIASQFKEGDEEESDSVIGAISAILDNYIDRIKSEFGSQGEFFNITSTGDRKFAFCSHGPQSILTTIADQSISDITLKVYSEHIAGKVELILEGNEEVSPKIPEIIKALAKTRDGALPKLPGEYSNKIILTGDYQVGKTSLIKRFVENSFGKDYISTMGVQISKKTVNLTDKNIMTFIIWDIGGQSFQMAPYRSRFYSGANAAFIIIDRSRPGNLKSVEKWYNDIKKSIPKNIPIIIVGNKSDLIDQLVISEDEIKEVAKEFGFHFILTSAKTGESVNDAFLYIAYRVIENL</sequence>
<dbReference type="SMART" id="SM00960">
    <property type="entry name" value="Robl_LC7"/>
    <property type="match status" value="1"/>
</dbReference>
<dbReference type="SMART" id="SM00174">
    <property type="entry name" value="RHO"/>
    <property type="match status" value="1"/>
</dbReference>
<dbReference type="CDD" id="cd00154">
    <property type="entry name" value="Rab"/>
    <property type="match status" value="1"/>
</dbReference>
<dbReference type="SUPFAM" id="SSF103196">
    <property type="entry name" value="Roadblock/LC7 domain"/>
    <property type="match status" value="1"/>
</dbReference>
<dbReference type="InterPro" id="IPR001806">
    <property type="entry name" value="Small_GTPase"/>
</dbReference>
<dbReference type="Gene3D" id="3.40.50.300">
    <property type="entry name" value="P-loop containing nucleotide triphosphate hydrolases"/>
    <property type="match status" value="1"/>
</dbReference>
<dbReference type="PROSITE" id="PS51419">
    <property type="entry name" value="RAB"/>
    <property type="match status" value="1"/>
</dbReference>
<dbReference type="AlphaFoldDB" id="A0A0F9TWQ8"/>
<dbReference type="PROSITE" id="PS51417">
    <property type="entry name" value="ARF"/>
    <property type="match status" value="1"/>
</dbReference>
<keyword evidence="1" id="KW-0547">Nucleotide-binding</keyword>
<dbReference type="PRINTS" id="PR00449">
    <property type="entry name" value="RASTRNSFRMNG"/>
</dbReference>
<organism evidence="4">
    <name type="scientific">marine sediment metagenome</name>
    <dbReference type="NCBI Taxonomy" id="412755"/>
    <lineage>
        <taxon>unclassified sequences</taxon>
        <taxon>metagenomes</taxon>
        <taxon>ecological metagenomes</taxon>
    </lineage>
</organism>
<dbReference type="InterPro" id="IPR004942">
    <property type="entry name" value="Roadblock/LAMTOR2_dom"/>
</dbReference>
<name>A0A0F9TWQ8_9ZZZZ</name>
<dbReference type="SMART" id="SM00173">
    <property type="entry name" value="RAS"/>
    <property type="match status" value="1"/>
</dbReference>
<evidence type="ECO:0000313" key="4">
    <source>
        <dbReference type="EMBL" id="KKN45818.1"/>
    </source>
</evidence>
<dbReference type="InterPro" id="IPR005225">
    <property type="entry name" value="Small_GTP-bd"/>
</dbReference>
<dbReference type="InterPro" id="IPR050227">
    <property type="entry name" value="Rab"/>
</dbReference>
<gene>
    <name evidence="4" type="ORF">LCGC14_0679230</name>
</gene>
<dbReference type="EMBL" id="LAZR01001365">
    <property type="protein sequence ID" value="KKN45818.1"/>
    <property type="molecule type" value="Genomic_DNA"/>
</dbReference>
<proteinExistence type="predicted"/>
<dbReference type="Pfam" id="PF00071">
    <property type="entry name" value="Ras"/>
    <property type="match status" value="1"/>
</dbReference>
<dbReference type="Gene3D" id="3.30.450.30">
    <property type="entry name" value="Dynein light chain 2a, cytoplasmic"/>
    <property type="match status" value="1"/>
</dbReference>
<dbReference type="GO" id="GO:0005525">
    <property type="term" value="F:GTP binding"/>
    <property type="evidence" value="ECO:0007669"/>
    <property type="project" value="UniProtKB-KW"/>
</dbReference>
<dbReference type="NCBIfam" id="TIGR00231">
    <property type="entry name" value="small_GTP"/>
    <property type="match status" value="1"/>
</dbReference>
<dbReference type="SUPFAM" id="SSF52540">
    <property type="entry name" value="P-loop containing nucleoside triphosphate hydrolases"/>
    <property type="match status" value="1"/>
</dbReference>
<protein>
    <recommendedName>
        <fullName evidence="3">Roadblock/LAMTOR2 domain-containing protein</fullName>
    </recommendedName>
</protein>
<dbReference type="FunFam" id="3.40.50.300:FF:001447">
    <property type="entry name" value="Ras-related protein Rab-1B"/>
    <property type="match status" value="1"/>
</dbReference>
<dbReference type="GO" id="GO:0003924">
    <property type="term" value="F:GTPase activity"/>
    <property type="evidence" value="ECO:0007669"/>
    <property type="project" value="InterPro"/>
</dbReference>